<dbReference type="PANTHER" id="PTHR13504:SF39">
    <property type="entry name" value="CELL FILAMENTATION PROTEIN"/>
    <property type="match status" value="1"/>
</dbReference>
<organism evidence="3 4">
    <name type="scientific">Candidatus Wirthbacteria bacterium CG2_30_54_11</name>
    <dbReference type="NCBI Taxonomy" id="1817892"/>
    <lineage>
        <taxon>Bacteria</taxon>
        <taxon>Candidatus Wirthbacteria</taxon>
    </lineage>
</organism>
<evidence type="ECO:0000313" key="3">
    <source>
        <dbReference type="EMBL" id="OIP96372.1"/>
    </source>
</evidence>
<accession>A0A1J5IH32</accession>
<dbReference type="NCBIfam" id="TIGR02613">
    <property type="entry name" value="mob_myst_B"/>
    <property type="match status" value="1"/>
</dbReference>
<dbReference type="Pfam" id="PF02661">
    <property type="entry name" value="Fic"/>
    <property type="match status" value="1"/>
</dbReference>
<feature type="active site" evidence="1">
    <location>
        <position position="129"/>
    </location>
</feature>
<proteinExistence type="predicted"/>
<sequence>MNKTTISGTTPLSPDETAGLKLTHISTQAELNRFEQDNIASALDWVQKRKPKDILNELFIKLLHKKMFALVWKWAGSFRKGDQNLGISWSGIPVEIRKLCDDTSYQIEHKSYETDEIAVRFHHRLVQIHPFPNGNGRHSRLLTDIMLEYVFQRPIFTWCGAELRKADNPRKQYIAALKAADSGDIGPLLLFVRS</sequence>
<dbReference type="InterPro" id="IPR013436">
    <property type="entry name" value="Mobile_mystery_prot_B"/>
</dbReference>
<gene>
    <name evidence="3" type="ORF">AUK40_05095</name>
</gene>
<evidence type="ECO:0000313" key="4">
    <source>
        <dbReference type="Proteomes" id="UP000183245"/>
    </source>
</evidence>
<evidence type="ECO:0000256" key="1">
    <source>
        <dbReference type="PIRSR" id="PIRSR640198-1"/>
    </source>
</evidence>
<protein>
    <submittedName>
        <fullName evidence="3">Cell filamentation protein Fic</fullName>
    </submittedName>
</protein>
<dbReference type="STRING" id="1817892.AUK40_05095"/>
<dbReference type="AlphaFoldDB" id="A0A1J5IH32"/>
<dbReference type="PROSITE" id="PS51459">
    <property type="entry name" value="FIDO"/>
    <property type="match status" value="1"/>
</dbReference>
<dbReference type="EMBL" id="MNZT01000087">
    <property type="protein sequence ID" value="OIP96372.1"/>
    <property type="molecule type" value="Genomic_DNA"/>
</dbReference>
<dbReference type="Proteomes" id="UP000183245">
    <property type="component" value="Unassembled WGS sequence"/>
</dbReference>
<dbReference type="InterPro" id="IPR036597">
    <property type="entry name" value="Fido-like_dom_sf"/>
</dbReference>
<dbReference type="InterPro" id="IPR003812">
    <property type="entry name" value="Fido"/>
</dbReference>
<reference evidence="3" key="1">
    <citation type="journal article" date="2016" name="Environ. Microbiol.">
        <title>Genomic resolution of a cold subsurface aquifer community provides metabolic insights for novel microbes adapted to high CO concentrations.</title>
        <authorList>
            <person name="Probst A.J."/>
            <person name="Castelle C.J."/>
            <person name="Singh A."/>
            <person name="Brown C.T."/>
            <person name="Anantharaman K."/>
            <person name="Sharon I."/>
            <person name="Hug L.A."/>
            <person name="Burstein D."/>
            <person name="Emerson J.B."/>
            <person name="Thomas B.C."/>
            <person name="Banfield J.F."/>
        </authorList>
    </citation>
    <scope>NUCLEOTIDE SEQUENCE [LARGE SCALE GENOMIC DNA]</scope>
    <source>
        <strain evidence="3">CG2_30_54_11</strain>
    </source>
</reference>
<dbReference type="PANTHER" id="PTHR13504">
    <property type="entry name" value="FIDO DOMAIN-CONTAINING PROTEIN DDB_G0283145"/>
    <property type="match status" value="1"/>
</dbReference>
<dbReference type="InterPro" id="IPR040198">
    <property type="entry name" value="Fido_containing"/>
</dbReference>
<dbReference type="Gene3D" id="1.10.3290.10">
    <property type="entry name" value="Fido-like domain"/>
    <property type="match status" value="1"/>
</dbReference>
<comment type="caution">
    <text evidence="3">The sequence shown here is derived from an EMBL/GenBank/DDBJ whole genome shotgun (WGS) entry which is preliminary data.</text>
</comment>
<dbReference type="SUPFAM" id="SSF140931">
    <property type="entry name" value="Fic-like"/>
    <property type="match status" value="1"/>
</dbReference>
<name>A0A1J5IH32_9BACT</name>
<feature type="domain" description="Fido" evidence="2">
    <location>
        <begin position="55"/>
        <end position="194"/>
    </location>
</feature>
<evidence type="ECO:0000259" key="2">
    <source>
        <dbReference type="PROSITE" id="PS51459"/>
    </source>
</evidence>